<comment type="caution">
    <text evidence="2">The sequence shown here is derived from an EMBL/GenBank/DDBJ whole genome shotgun (WGS) entry which is preliminary data.</text>
</comment>
<keyword evidence="1" id="KW-0812">Transmembrane</keyword>
<dbReference type="RefSeq" id="WP_323330344.1">
    <property type="nucleotide sequence ID" value="NZ_JAYFSI010000005.1"/>
</dbReference>
<keyword evidence="3" id="KW-1185">Reference proteome</keyword>
<evidence type="ECO:0000313" key="2">
    <source>
        <dbReference type="EMBL" id="MEA5362679.1"/>
    </source>
</evidence>
<dbReference type="Proteomes" id="UP001304298">
    <property type="component" value="Unassembled WGS sequence"/>
</dbReference>
<dbReference type="EMBL" id="JAYFSI010000005">
    <property type="protein sequence ID" value="MEA5362679.1"/>
    <property type="molecule type" value="Genomic_DNA"/>
</dbReference>
<accession>A0ABU5RAL4</accession>
<protein>
    <submittedName>
        <fullName evidence="2">Uncharacterized protein</fullName>
    </submittedName>
</protein>
<sequence length="161" mass="18090">MSSNWTAIVAVAGTLLGSGLTYLFQRLTLRRTAAEARSEKRREEFTNAVAAYASVAATLRRAEFDRAKKRLEGVKGDDREAVRQETYHLRAEAQSAYYLVRLLADPDIDGELVRDAEDVMSRSRLITAESNMLSEARERSDEAAEALGRFIDKANRRLSTF</sequence>
<organism evidence="2 3">
    <name type="scientific">Amycolatopsis heterodermiae</name>
    <dbReference type="NCBI Taxonomy" id="3110235"/>
    <lineage>
        <taxon>Bacteria</taxon>
        <taxon>Bacillati</taxon>
        <taxon>Actinomycetota</taxon>
        <taxon>Actinomycetes</taxon>
        <taxon>Pseudonocardiales</taxon>
        <taxon>Pseudonocardiaceae</taxon>
        <taxon>Amycolatopsis</taxon>
    </lineage>
</organism>
<evidence type="ECO:0000313" key="3">
    <source>
        <dbReference type="Proteomes" id="UP001304298"/>
    </source>
</evidence>
<keyword evidence="1" id="KW-0472">Membrane</keyword>
<name>A0ABU5RAL4_9PSEU</name>
<proteinExistence type="predicted"/>
<keyword evidence="1" id="KW-1133">Transmembrane helix</keyword>
<feature type="transmembrane region" description="Helical" evidence="1">
    <location>
        <begin position="6"/>
        <end position="24"/>
    </location>
</feature>
<reference evidence="2 3" key="1">
    <citation type="submission" date="2023-12" db="EMBL/GenBank/DDBJ databases">
        <title>Amycolatopsis sp. V23-08.</title>
        <authorList>
            <person name="Somphong A."/>
        </authorList>
    </citation>
    <scope>NUCLEOTIDE SEQUENCE [LARGE SCALE GENOMIC DNA]</scope>
    <source>
        <strain evidence="2 3">V23-08</strain>
    </source>
</reference>
<evidence type="ECO:0000256" key="1">
    <source>
        <dbReference type="SAM" id="Phobius"/>
    </source>
</evidence>
<gene>
    <name evidence="2" type="ORF">VA596_24300</name>
</gene>